<dbReference type="Pfam" id="PF00440">
    <property type="entry name" value="TetR_N"/>
    <property type="match status" value="1"/>
</dbReference>
<organism evidence="7 8">
    <name type="scientific">Afipia massiliensis</name>
    <dbReference type="NCBI Taxonomy" id="211460"/>
    <lineage>
        <taxon>Bacteria</taxon>
        <taxon>Pseudomonadati</taxon>
        <taxon>Pseudomonadota</taxon>
        <taxon>Alphaproteobacteria</taxon>
        <taxon>Hyphomicrobiales</taxon>
        <taxon>Nitrobacteraceae</taxon>
        <taxon>Afipia</taxon>
    </lineage>
</organism>
<feature type="DNA-binding region" description="H-T-H motif" evidence="4">
    <location>
        <begin position="35"/>
        <end position="54"/>
    </location>
</feature>
<dbReference type="SUPFAM" id="SSF48498">
    <property type="entry name" value="Tetracyclin repressor-like, C-terminal domain"/>
    <property type="match status" value="1"/>
</dbReference>
<dbReference type="STRING" id="211460.YH63_04770"/>
<proteinExistence type="predicted"/>
<dbReference type="OrthoDB" id="7056813at2"/>
<gene>
    <name evidence="6" type="ORF">HNQ36_004972</name>
    <name evidence="7" type="ORF">YH63_014240</name>
</gene>
<evidence type="ECO:0000313" key="7">
    <source>
        <dbReference type="EMBL" id="TKT72498.1"/>
    </source>
</evidence>
<sequence>MRTAKKESYHHGDLRSALVALALERVRKGGAESFSLREAARDAGVTSGAAYKHFADKDQLLAAVAAEALALLAHRSQKATSGLKGKERLHASAMAYIDFAAAEPRLFRLAFSRFGSDDQTQKDGIPSAFAQLRFAVTELQTDPGKPADPDALALAWAVAHGIASLISDGMWKKNDPRVAAALRLSFKGIAPQK</sequence>
<evidence type="ECO:0000313" key="8">
    <source>
        <dbReference type="Proteomes" id="UP000034832"/>
    </source>
</evidence>
<evidence type="ECO:0000313" key="9">
    <source>
        <dbReference type="Proteomes" id="UP000521227"/>
    </source>
</evidence>
<name>A0A4U6BTS4_9BRAD</name>
<dbReference type="InterPro" id="IPR050109">
    <property type="entry name" value="HTH-type_TetR-like_transc_reg"/>
</dbReference>
<dbReference type="EMBL" id="JACHIJ010000009">
    <property type="protein sequence ID" value="MBB5054961.1"/>
    <property type="molecule type" value="Genomic_DNA"/>
</dbReference>
<dbReference type="RefSeq" id="WP_046827028.1">
    <property type="nucleotide sequence ID" value="NZ_JACHIJ010000009.1"/>
</dbReference>
<keyword evidence="8" id="KW-1185">Reference proteome</keyword>
<dbReference type="GO" id="GO:0003700">
    <property type="term" value="F:DNA-binding transcription factor activity"/>
    <property type="evidence" value="ECO:0007669"/>
    <property type="project" value="TreeGrafter"/>
</dbReference>
<keyword evidence="3" id="KW-0804">Transcription</keyword>
<dbReference type="EMBL" id="LBIA02000001">
    <property type="protein sequence ID" value="TKT72498.1"/>
    <property type="molecule type" value="Genomic_DNA"/>
</dbReference>
<keyword evidence="2 4" id="KW-0238">DNA-binding</keyword>
<keyword evidence="1" id="KW-0805">Transcription regulation</keyword>
<dbReference type="InterPro" id="IPR025996">
    <property type="entry name" value="MT1864/Rv1816-like_C"/>
</dbReference>
<reference evidence="6 9" key="2">
    <citation type="submission" date="2020-08" db="EMBL/GenBank/DDBJ databases">
        <title>Genomic Encyclopedia of Type Strains, Phase IV (KMG-IV): sequencing the most valuable type-strain genomes for metagenomic binning, comparative biology and taxonomic classification.</title>
        <authorList>
            <person name="Goeker M."/>
        </authorList>
    </citation>
    <scope>NUCLEOTIDE SEQUENCE [LARGE SCALE GENOMIC DNA]</scope>
    <source>
        <strain evidence="6 9">DSM 17498</strain>
    </source>
</reference>
<evidence type="ECO:0000313" key="6">
    <source>
        <dbReference type="EMBL" id="MBB5054961.1"/>
    </source>
</evidence>
<reference evidence="7 8" key="1">
    <citation type="submission" date="2019-04" db="EMBL/GenBank/DDBJ databases">
        <title>Whole genome sequencing of cave bacteria.</title>
        <authorList>
            <person name="Gan H.M."/>
            <person name="Barton H."/>
            <person name="Savka M.A."/>
        </authorList>
    </citation>
    <scope>NUCLEOTIDE SEQUENCE [LARGE SCALE GENOMIC DNA]</scope>
    <source>
        <strain evidence="7 8">LC387</strain>
    </source>
</reference>
<dbReference type="InterPro" id="IPR036271">
    <property type="entry name" value="Tet_transcr_reg_TetR-rel_C_sf"/>
</dbReference>
<dbReference type="PANTHER" id="PTHR30055:SF220">
    <property type="entry name" value="TETR-FAMILY REGULATORY PROTEIN"/>
    <property type="match status" value="1"/>
</dbReference>
<evidence type="ECO:0000256" key="1">
    <source>
        <dbReference type="ARBA" id="ARBA00023015"/>
    </source>
</evidence>
<dbReference type="Proteomes" id="UP000521227">
    <property type="component" value="Unassembled WGS sequence"/>
</dbReference>
<protein>
    <submittedName>
        <fullName evidence="6">AcrR family transcriptional regulator</fullName>
    </submittedName>
    <submittedName>
        <fullName evidence="7">TetR family transcriptional regulator</fullName>
    </submittedName>
</protein>
<dbReference type="Gene3D" id="1.10.357.10">
    <property type="entry name" value="Tetracycline Repressor, domain 2"/>
    <property type="match status" value="1"/>
</dbReference>
<evidence type="ECO:0000256" key="3">
    <source>
        <dbReference type="ARBA" id="ARBA00023163"/>
    </source>
</evidence>
<dbReference type="AlphaFoldDB" id="A0A4U6BTS4"/>
<dbReference type="Proteomes" id="UP000034832">
    <property type="component" value="Unassembled WGS sequence"/>
</dbReference>
<evidence type="ECO:0000256" key="4">
    <source>
        <dbReference type="PROSITE-ProRule" id="PRU00335"/>
    </source>
</evidence>
<evidence type="ECO:0000259" key="5">
    <source>
        <dbReference type="PROSITE" id="PS50977"/>
    </source>
</evidence>
<dbReference type="InterPro" id="IPR001647">
    <property type="entry name" value="HTH_TetR"/>
</dbReference>
<feature type="domain" description="HTH tetR-type" evidence="5">
    <location>
        <begin position="12"/>
        <end position="72"/>
    </location>
</feature>
<comment type="caution">
    <text evidence="7">The sequence shown here is derived from an EMBL/GenBank/DDBJ whole genome shotgun (WGS) entry which is preliminary data.</text>
</comment>
<dbReference type="PANTHER" id="PTHR30055">
    <property type="entry name" value="HTH-TYPE TRANSCRIPTIONAL REGULATOR RUTR"/>
    <property type="match status" value="1"/>
</dbReference>
<dbReference type="PROSITE" id="PS50977">
    <property type="entry name" value="HTH_TETR_2"/>
    <property type="match status" value="1"/>
</dbReference>
<accession>A0A4U6BTS4</accession>
<dbReference type="InterPro" id="IPR009057">
    <property type="entry name" value="Homeodomain-like_sf"/>
</dbReference>
<evidence type="ECO:0000256" key="2">
    <source>
        <dbReference type="ARBA" id="ARBA00023125"/>
    </source>
</evidence>
<dbReference type="Pfam" id="PF13305">
    <property type="entry name" value="TetR_C_33"/>
    <property type="match status" value="1"/>
</dbReference>
<dbReference type="SUPFAM" id="SSF46689">
    <property type="entry name" value="Homeodomain-like"/>
    <property type="match status" value="1"/>
</dbReference>
<dbReference type="GO" id="GO:0000976">
    <property type="term" value="F:transcription cis-regulatory region binding"/>
    <property type="evidence" value="ECO:0007669"/>
    <property type="project" value="TreeGrafter"/>
</dbReference>